<dbReference type="Proteomes" id="UP000663825">
    <property type="component" value="Unassembled WGS sequence"/>
</dbReference>
<reference evidence="1" key="1">
    <citation type="submission" date="2021-02" db="EMBL/GenBank/DDBJ databases">
        <authorList>
            <person name="Nowell W R."/>
        </authorList>
    </citation>
    <scope>NUCLEOTIDE SEQUENCE</scope>
</reference>
<dbReference type="OrthoDB" id="10048659at2759"/>
<keyword evidence="4" id="KW-1185">Reference proteome</keyword>
<proteinExistence type="predicted"/>
<dbReference type="AlphaFoldDB" id="A0A817T7M2"/>
<evidence type="ECO:0000313" key="4">
    <source>
        <dbReference type="Proteomes" id="UP000663873"/>
    </source>
</evidence>
<gene>
    <name evidence="1" type="ORF">TIS948_LOCUS19354</name>
    <name evidence="2" type="ORF">UJA718_LOCUS25590</name>
</gene>
<protein>
    <submittedName>
        <fullName evidence="1">Uncharacterized protein</fullName>
    </submittedName>
</protein>
<organism evidence="1 3">
    <name type="scientific">Rotaria socialis</name>
    <dbReference type="NCBI Taxonomy" id="392032"/>
    <lineage>
        <taxon>Eukaryota</taxon>
        <taxon>Metazoa</taxon>
        <taxon>Spiralia</taxon>
        <taxon>Gnathifera</taxon>
        <taxon>Rotifera</taxon>
        <taxon>Eurotatoria</taxon>
        <taxon>Bdelloidea</taxon>
        <taxon>Philodinida</taxon>
        <taxon>Philodinidae</taxon>
        <taxon>Rotaria</taxon>
    </lineage>
</organism>
<evidence type="ECO:0000313" key="1">
    <source>
        <dbReference type="EMBL" id="CAF3311903.1"/>
    </source>
</evidence>
<name>A0A817T7M2_9BILA</name>
<comment type="caution">
    <text evidence="1">The sequence shown here is derived from an EMBL/GenBank/DDBJ whole genome shotgun (WGS) entry which is preliminary data.</text>
</comment>
<sequence length="134" mass="15620">MIGNRLVTQIQLLISNIPEITFKPLSTLKTLIINGHKYSQNTVLNVLKENFPTVPIIGKIRWIRYDGKTCAFVCKMYKVKCYVQQLRAFQVEEINKFGSFLFENICYKKPLKLVAFHTFLYLPLHPYGKSFTVL</sequence>
<dbReference type="Proteomes" id="UP000663873">
    <property type="component" value="Unassembled WGS sequence"/>
</dbReference>
<dbReference type="EMBL" id="CAJOBP010006321">
    <property type="protein sequence ID" value="CAF4490207.1"/>
    <property type="molecule type" value="Genomic_DNA"/>
</dbReference>
<evidence type="ECO:0000313" key="3">
    <source>
        <dbReference type="Proteomes" id="UP000663825"/>
    </source>
</evidence>
<evidence type="ECO:0000313" key="2">
    <source>
        <dbReference type="EMBL" id="CAF4490207.1"/>
    </source>
</evidence>
<dbReference type="EMBL" id="CAJNXB010003401">
    <property type="protein sequence ID" value="CAF3311903.1"/>
    <property type="molecule type" value="Genomic_DNA"/>
</dbReference>
<accession>A0A817T7M2</accession>